<reference evidence="2 3" key="1">
    <citation type="submission" date="2017-12" db="EMBL/GenBank/DDBJ databases">
        <title>Comparative genomics of Botrytis spp.</title>
        <authorList>
            <person name="Valero-Jimenez C.A."/>
            <person name="Tapia P."/>
            <person name="Veloso J."/>
            <person name="Silva-Moreno E."/>
            <person name="Staats M."/>
            <person name="Valdes J.H."/>
            <person name="Van Kan J.A.L."/>
        </authorList>
    </citation>
    <scope>NUCLEOTIDE SEQUENCE [LARGE SCALE GENOMIC DNA]</scope>
    <source>
        <strain evidence="2 3">Bh0001</strain>
    </source>
</reference>
<keyword evidence="3" id="KW-1185">Reference proteome</keyword>
<dbReference type="AlphaFoldDB" id="A0A4Z1GGT7"/>
<dbReference type="EMBL" id="PQXK01000265">
    <property type="protein sequence ID" value="TGO33117.1"/>
    <property type="molecule type" value="Genomic_DNA"/>
</dbReference>
<proteinExistence type="predicted"/>
<feature type="compositionally biased region" description="Acidic residues" evidence="1">
    <location>
        <begin position="169"/>
        <end position="179"/>
    </location>
</feature>
<feature type="region of interest" description="Disordered" evidence="1">
    <location>
        <begin position="167"/>
        <end position="248"/>
    </location>
</feature>
<accession>A0A4Z1GGT7</accession>
<sequence>MWRLKGIHKAETNADNKKEMGISSDLKHSENQSPSPQARDPLFLNFVDFDTKEEGETNVDKHACADEKISSTFSLSPFHFTKLRSKIPVSLPSPLRSRIREMIDSVTRDLEPVERHKAVRMIIETEQYTEKLYSRSESNMPRMIEQLEGLEKKLMDIFENAEMTAAKIEDDDQNEEEMESGILTPSTSSGEWAPAHFEPTFEDDAEDKGENIPSGSLTPSTSSTPSSPGLTASSSLFPPPQFAPSPTTTITGRPWHLFLVDTLYKCDNPLHDEWRTADLFNAWCKKNFWFAITEGEIEHLEKWKSWALDDRPVDQKWNL</sequence>
<evidence type="ECO:0000256" key="1">
    <source>
        <dbReference type="SAM" id="MobiDB-lite"/>
    </source>
</evidence>
<comment type="caution">
    <text evidence="2">The sequence shown here is derived from an EMBL/GenBank/DDBJ whole genome shotgun (WGS) entry which is preliminary data.</text>
</comment>
<organism evidence="2 3">
    <name type="scientific">Botrytis hyacinthi</name>
    <dbReference type="NCBI Taxonomy" id="278943"/>
    <lineage>
        <taxon>Eukaryota</taxon>
        <taxon>Fungi</taxon>
        <taxon>Dikarya</taxon>
        <taxon>Ascomycota</taxon>
        <taxon>Pezizomycotina</taxon>
        <taxon>Leotiomycetes</taxon>
        <taxon>Helotiales</taxon>
        <taxon>Sclerotiniaceae</taxon>
        <taxon>Botrytis</taxon>
    </lineage>
</organism>
<gene>
    <name evidence="2" type="ORF">BHYA_0265g00060</name>
</gene>
<name>A0A4Z1GGT7_9HELO</name>
<dbReference type="Proteomes" id="UP000297814">
    <property type="component" value="Unassembled WGS sequence"/>
</dbReference>
<evidence type="ECO:0000313" key="2">
    <source>
        <dbReference type="EMBL" id="TGO33117.1"/>
    </source>
</evidence>
<protein>
    <submittedName>
        <fullName evidence="2">Uncharacterized protein</fullName>
    </submittedName>
</protein>
<feature type="compositionally biased region" description="Low complexity" evidence="1">
    <location>
        <begin position="213"/>
        <end position="236"/>
    </location>
</feature>
<evidence type="ECO:0000313" key="3">
    <source>
        <dbReference type="Proteomes" id="UP000297814"/>
    </source>
</evidence>